<evidence type="ECO:0008006" key="3">
    <source>
        <dbReference type="Google" id="ProtNLM"/>
    </source>
</evidence>
<dbReference type="HOGENOM" id="CLU_1238807_0_0_10"/>
<dbReference type="EMBL" id="CP007145">
    <property type="protein sequence ID" value="AHJ98530.1"/>
    <property type="molecule type" value="Genomic_DNA"/>
</dbReference>
<dbReference type="AlphaFoldDB" id="W8FA04"/>
<sequence>MGRNDNHCGVRPYLWAVEAACLRNVLVGFGLLLAPAVALAGPLPAGTDDTTFVRQSHRRAVFQFDQRFSILNGKVVGINGVKGGIEWRGRWRAGLGVYRLSGGVPTRVPQPIGTPAGTRDEVRFRYLAGYGEYVFIGNPRWELSLPLQVGIGNYYTKYTFPDGGVRRTNNRILYLVEPSIAAHYRIFRWVGIGAGTGYRQVFASGELPEDQISGYIFFGRVKLFLGDFIKVVRGHERLFSQKGLERK</sequence>
<gene>
    <name evidence="1" type="ORF">Hsw_2935</name>
</gene>
<name>W8FA04_9BACT</name>
<keyword evidence="2" id="KW-1185">Reference proteome</keyword>
<protein>
    <recommendedName>
        <fullName evidence="3">Outer membrane protein beta-barrel domain-containing protein</fullName>
    </recommendedName>
</protein>
<organism evidence="1 2">
    <name type="scientific">Hymenobacter swuensis DY53</name>
    <dbReference type="NCBI Taxonomy" id="1227739"/>
    <lineage>
        <taxon>Bacteria</taxon>
        <taxon>Pseudomonadati</taxon>
        <taxon>Bacteroidota</taxon>
        <taxon>Cytophagia</taxon>
        <taxon>Cytophagales</taxon>
        <taxon>Hymenobacteraceae</taxon>
        <taxon>Hymenobacter</taxon>
    </lineage>
</organism>
<dbReference type="STRING" id="1227739.Hsw_2935"/>
<dbReference type="PATRIC" id="fig|1227739.3.peg.3118"/>
<reference evidence="1 2" key="1">
    <citation type="submission" date="2014-01" db="EMBL/GenBank/DDBJ databases">
        <title>Complete genome sequence of ionizing-radiation resistance bacterium Hymenobacter swuensis DY53.</title>
        <authorList>
            <person name="Jung J.-H."/>
            <person name="Jeong S.-W."/>
            <person name="Joe M.-H."/>
            <person name="Cho y.-j."/>
            <person name="Kim M.-K."/>
            <person name="Lim S.-Y."/>
        </authorList>
    </citation>
    <scope>NUCLEOTIDE SEQUENCE [LARGE SCALE GENOMIC DNA]</scope>
    <source>
        <strain evidence="1 2">DY53</strain>
    </source>
</reference>
<evidence type="ECO:0000313" key="2">
    <source>
        <dbReference type="Proteomes" id="UP000019423"/>
    </source>
</evidence>
<dbReference type="Proteomes" id="UP000019423">
    <property type="component" value="Chromosome"/>
</dbReference>
<evidence type="ECO:0000313" key="1">
    <source>
        <dbReference type="EMBL" id="AHJ98530.1"/>
    </source>
</evidence>
<proteinExistence type="predicted"/>
<dbReference type="KEGG" id="hsw:Hsw_2935"/>
<accession>W8FA04</accession>